<dbReference type="EMBL" id="JBEHHI010000002">
    <property type="protein sequence ID" value="MEX5728787.1"/>
    <property type="molecule type" value="Genomic_DNA"/>
</dbReference>
<evidence type="ECO:0000313" key="6">
    <source>
        <dbReference type="Proteomes" id="UP001560019"/>
    </source>
</evidence>
<dbReference type="Pfam" id="PF00491">
    <property type="entry name" value="Arginase"/>
    <property type="match status" value="1"/>
</dbReference>
<dbReference type="PANTHER" id="PTHR11358">
    <property type="entry name" value="ARGINASE/AGMATINASE"/>
    <property type="match status" value="1"/>
</dbReference>
<reference evidence="5 6" key="1">
    <citation type="submission" date="2024-06" db="EMBL/GenBank/DDBJ databases">
        <title>Genome of Rhodovulum iodosum, a marine photoferrotroph.</title>
        <authorList>
            <person name="Bianchini G."/>
            <person name="Nikeleit V."/>
            <person name="Kappler A."/>
            <person name="Bryce C."/>
            <person name="Sanchez-Baracaldo P."/>
        </authorList>
    </citation>
    <scope>NUCLEOTIDE SEQUENCE [LARGE SCALE GENOMIC DNA]</scope>
    <source>
        <strain evidence="5 6">UT/N1</strain>
    </source>
</reference>
<dbReference type="PROSITE" id="PS51409">
    <property type="entry name" value="ARGINASE_2"/>
    <property type="match status" value="1"/>
</dbReference>
<evidence type="ECO:0000256" key="4">
    <source>
        <dbReference type="RuleBase" id="RU003684"/>
    </source>
</evidence>
<dbReference type="RefSeq" id="WP_125407078.1">
    <property type="nucleotide sequence ID" value="NZ_JBEHHI010000002.1"/>
</dbReference>
<protein>
    <submittedName>
        <fullName evidence="5">Guanidinopropionase</fullName>
    </submittedName>
</protein>
<dbReference type="NCBIfam" id="TIGR01230">
    <property type="entry name" value="agmatinase"/>
    <property type="match status" value="1"/>
</dbReference>
<comment type="caution">
    <text evidence="5">The sequence shown here is derived from an EMBL/GenBank/DDBJ whole genome shotgun (WGS) entry which is preliminary data.</text>
</comment>
<organism evidence="5 6">
    <name type="scientific">Rhodovulum iodosum</name>
    <dbReference type="NCBI Taxonomy" id="68291"/>
    <lineage>
        <taxon>Bacteria</taxon>
        <taxon>Pseudomonadati</taxon>
        <taxon>Pseudomonadota</taxon>
        <taxon>Alphaproteobacteria</taxon>
        <taxon>Rhodobacterales</taxon>
        <taxon>Paracoccaceae</taxon>
        <taxon>Rhodovulum</taxon>
    </lineage>
</organism>
<gene>
    <name evidence="5" type="ORF">Ga0609869_002140</name>
</gene>
<dbReference type="InterPro" id="IPR020855">
    <property type="entry name" value="Ureohydrolase_Mn_BS"/>
</dbReference>
<evidence type="ECO:0000313" key="5">
    <source>
        <dbReference type="EMBL" id="MEX5728787.1"/>
    </source>
</evidence>
<dbReference type="PROSITE" id="PS01053">
    <property type="entry name" value="ARGINASE_1"/>
    <property type="match status" value="1"/>
</dbReference>
<keyword evidence="3 4" id="KW-0378">Hydrolase</keyword>
<dbReference type="Gene3D" id="3.40.800.10">
    <property type="entry name" value="Ureohydrolase domain"/>
    <property type="match status" value="1"/>
</dbReference>
<proteinExistence type="inferred from homology"/>
<keyword evidence="2" id="KW-0479">Metal-binding</keyword>
<dbReference type="Proteomes" id="UP001560019">
    <property type="component" value="Unassembled WGS sequence"/>
</dbReference>
<dbReference type="PANTHER" id="PTHR11358:SF26">
    <property type="entry name" value="GUANIDINO ACID HYDROLASE, MITOCHONDRIAL"/>
    <property type="match status" value="1"/>
</dbReference>
<keyword evidence="6" id="KW-1185">Reference proteome</keyword>
<dbReference type="InterPro" id="IPR023696">
    <property type="entry name" value="Ureohydrolase_dom_sf"/>
</dbReference>
<evidence type="ECO:0000256" key="1">
    <source>
        <dbReference type="ARBA" id="ARBA00009227"/>
    </source>
</evidence>
<evidence type="ECO:0000256" key="2">
    <source>
        <dbReference type="ARBA" id="ARBA00022723"/>
    </source>
</evidence>
<name>A0ABV3XWQ3_9RHOB</name>
<dbReference type="InterPro" id="IPR006035">
    <property type="entry name" value="Ureohydrolase"/>
</dbReference>
<evidence type="ECO:0000256" key="3">
    <source>
        <dbReference type="ARBA" id="ARBA00022801"/>
    </source>
</evidence>
<sequence length="344" mass="36594">MIPIDPDYLPVSGLEVPRFAGIASVMRLPLRRLDAPKAAEIGFLGVPWDSGTTNRPGARHGPRALRDASTMIRMVNQATRVAPFHTARCADFGDATVNLTDIEHTLALVADQFARLDAAGVAPVMMGGDHLMSLPLLRAMAKDGPLGFVHFDAHTDLFDSYFGGVRYTHGTPFRRAVEEGLLDPSRMVQIGIRGTTYDGEDRAFAAANGIRIVSIEEFRARGADDVMAEARDIVGGTRVHLSFDIDAIDPALAPGTGTPEIGGFTAYEAQHMLRTLDGLDIVSADLVEVAPPFDPSGTTAWIGASLLFEILCIVAGATARRHGRKTIVCDAIPEAGALGGTGPN</sequence>
<dbReference type="SUPFAM" id="SSF52768">
    <property type="entry name" value="Arginase/deacetylase"/>
    <property type="match status" value="1"/>
</dbReference>
<dbReference type="PRINTS" id="PR00116">
    <property type="entry name" value="ARGINASE"/>
</dbReference>
<accession>A0ABV3XWQ3</accession>
<dbReference type="InterPro" id="IPR005925">
    <property type="entry name" value="Agmatinase-rel"/>
</dbReference>
<comment type="similarity">
    <text evidence="1">Belongs to the arginase family. Agmatinase subfamily.</text>
</comment>
<dbReference type="PIRSF" id="PIRSF036979">
    <property type="entry name" value="Arginase"/>
    <property type="match status" value="1"/>
</dbReference>
<dbReference type="CDD" id="cd11592">
    <property type="entry name" value="Agmatinase_PAH"/>
    <property type="match status" value="1"/>
</dbReference>